<dbReference type="PANTHER" id="PTHR11596:SF5">
    <property type="entry name" value="ALKALINE PHOSPHATASE"/>
    <property type="match status" value="1"/>
</dbReference>
<dbReference type="SUPFAM" id="SSF53649">
    <property type="entry name" value="Alkaline phosphatase-like"/>
    <property type="match status" value="1"/>
</dbReference>
<comment type="similarity">
    <text evidence="4">Belongs to the alkaline phosphatase family.</text>
</comment>
<keyword evidence="1" id="KW-0597">Phosphoprotein</keyword>
<feature type="binding site" evidence="3">
    <location>
        <position position="295"/>
    </location>
    <ligand>
        <name>Zn(2+)</name>
        <dbReference type="ChEBI" id="CHEBI:29105"/>
        <label>2</label>
    </ligand>
</feature>
<evidence type="ECO:0000256" key="1">
    <source>
        <dbReference type="ARBA" id="ARBA00022553"/>
    </source>
</evidence>
<feature type="binding site" evidence="3">
    <location>
        <position position="59"/>
    </location>
    <ligand>
        <name>Zn(2+)</name>
        <dbReference type="ChEBI" id="CHEBI:29105"/>
        <label>2</label>
    </ligand>
</feature>
<dbReference type="Gene3D" id="3.40.720.10">
    <property type="entry name" value="Alkaline Phosphatase, subunit A"/>
    <property type="match status" value="1"/>
</dbReference>
<feature type="binding site" evidence="3">
    <location>
        <position position="286"/>
    </location>
    <ligand>
        <name>Mg(2+)</name>
        <dbReference type="ChEBI" id="CHEBI:18420"/>
    </ligand>
</feature>
<evidence type="ECO:0000256" key="2">
    <source>
        <dbReference type="PIRSR" id="PIRSR601952-1"/>
    </source>
</evidence>
<dbReference type="InterPro" id="IPR006311">
    <property type="entry name" value="TAT_signal"/>
</dbReference>
<keyword evidence="6" id="KW-1185">Reference proteome</keyword>
<reference evidence="5" key="1">
    <citation type="submission" date="2021-01" db="EMBL/GenBank/DDBJ databases">
        <title>Modified the classification status of verrucomicrobia.</title>
        <authorList>
            <person name="Feng X."/>
        </authorList>
    </citation>
    <scope>NUCLEOTIDE SEQUENCE</scope>
    <source>
        <strain evidence="5">_KCTC 22039</strain>
    </source>
</reference>
<feature type="binding site" evidence="3">
    <location>
        <position position="291"/>
    </location>
    <ligand>
        <name>Zn(2+)</name>
        <dbReference type="ChEBI" id="CHEBI:29105"/>
        <label>2</label>
    </ligand>
</feature>
<comment type="cofactor">
    <cofactor evidence="3">
        <name>Mg(2+)</name>
        <dbReference type="ChEBI" id="CHEBI:18420"/>
    </cofactor>
    <text evidence="3">Binds 1 Mg(2+) ion.</text>
</comment>
<dbReference type="InterPro" id="IPR017850">
    <property type="entry name" value="Alkaline_phosphatase_core_sf"/>
</dbReference>
<dbReference type="AlphaFoldDB" id="A0A8J7MDJ9"/>
<feature type="binding site" evidence="3">
    <location>
        <position position="431"/>
    </location>
    <ligand>
        <name>Zn(2+)</name>
        <dbReference type="ChEBI" id="CHEBI:29105"/>
        <label>2</label>
    </ligand>
</feature>
<comment type="caution">
    <text evidence="5">The sequence shown here is derived from an EMBL/GenBank/DDBJ whole genome shotgun (WGS) entry which is preliminary data.</text>
</comment>
<evidence type="ECO:0000313" key="6">
    <source>
        <dbReference type="Proteomes" id="UP000624703"/>
    </source>
</evidence>
<dbReference type="PROSITE" id="PS51318">
    <property type="entry name" value="TAT"/>
    <property type="match status" value="1"/>
</dbReference>
<feature type="binding site" evidence="3">
    <location>
        <position position="333"/>
    </location>
    <ligand>
        <name>Zn(2+)</name>
        <dbReference type="ChEBI" id="CHEBI:29105"/>
        <label>2</label>
    </ligand>
</feature>
<dbReference type="RefSeq" id="WP_200311451.1">
    <property type="nucleotide sequence ID" value="NZ_JAENIM010000039.1"/>
</dbReference>
<accession>A0A8J7MDJ9</accession>
<dbReference type="PANTHER" id="PTHR11596">
    <property type="entry name" value="ALKALINE PHOSPHATASE"/>
    <property type="match status" value="1"/>
</dbReference>
<keyword evidence="3" id="KW-0460">Magnesium</keyword>
<gene>
    <name evidence="5" type="ORF">JIN82_09815</name>
</gene>
<dbReference type="Pfam" id="PF00245">
    <property type="entry name" value="Alk_phosphatase"/>
    <property type="match status" value="1"/>
</dbReference>
<protein>
    <submittedName>
        <fullName evidence="5">Alkaline phosphatase</fullName>
    </submittedName>
</protein>
<dbReference type="Gene3D" id="1.10.60.40">
    <property type="match status" value="1"/>
</dbReference>
<organism evidence="5 6">
    <name type="scientific">Persicirhabdus sediminis</name>
    <dbReference type="NCBI Taxonomy" id="454144"/>
    <lineage>
        <taxon>Bacteria</taxon>
        <taxon>Pseudomonadati</taxon>
        <taxon>Verrucomicrobiota</taxon>
        <taxon>Verrucomicrobiia</taxon>
        <taxon>Verrucomicrobiales</taxon>
        <taxon>Verrucomicrobiaceae</taxon>
        <taxon>Persicirhabdus</taxon>
    </lineage>
</organism>
<feature type="binding site" evidence="3">
    <location>
        <position position="59"/>
    </location>
    <ligand>
        <name>Mg(2+)</name>
        <dbReference type="ChEBI" id="CHEBI:18420"/>
    </ligand>
</feature>
<evidence type="ECO:0000256" key="4">
    <source>
        <dbReference type="RuleBase" id="RU003946"/>
    </source>
</evidence>
<dbReference type="CDD" id="cd16012">
    <property type="entry name" value="ALP"/>
    <property type="match status" value="1"/>
</dbReference>
<dbReference type="InterPro" id="IPR001952">
    <property type="entry name" value="Alkaline_phosphatase"/>
</dbReference>
<dbReference type="Proteomes" id="UP000624703">
    <property type="component" value="Unassembled WGS sequence"/>
</dbReference>
<dbReference type="EMBL" id="JAENIM010000039">
    <property type="protein sequence ID" value="MBK1791447.1"/>
    <property type="molecule type" value="Genomic_DNA"/>
</dbReference>
<feature type="binding site" evidence="3">
    <location>
        <position position="159"/>
    </location>
    <ligand>
        <name>Mg(2+)</name>
        <dbReference type="ChEBI" id="CHEBI:18420"/>
    </ligand>
</feature>
<evidence type="ECO:0000256" key="3">
    <source>
        <dbReference type="PIRSR" id="PIRSR601952-2"/>
    </source>
</evidence>
<dbReference type="PRINTS" id="PR00113">
    <property type="entry name" value="ALKPHPHTASE"/>
</dbReference>
<proteinExistence type="inferred from homology"/>
<feature type="binding site" evidence="3">
    <location>
        <position position="161"/>
    </location>
    <ligand>
        <name>Mg(2+)</name>
        <dbReference type="ChEBI" id="CHEBI:18420"/>
    </ligand>
</feature>
<feature type="active site" description="Phosphoserine intermediate" evidence="2">
    <location>
        <position position="108"/>
    </location>
</feature>
<dbReference type="SMART" id="SM00098">
    <property type="entry name" value="alkPPc"/>
    <property type="match status" value="1"/>
</dbReference>
<sequence>MQKKNSSFSRRRLLQGAGLAGLGSLIGGRAVADIVPSPSSNELKKADGKAKNVIFLVADGMGGGTLSLASHAAQHRGRELEWMKLYDQPDVYHGLQETCSANSYVTDSAAAASSWGCGQRIPNGRVNMDENGKALTPLCTYANLAGKATGLVTTCTVTHATPAGFAANVLSRNDSRTIAKQYLERNVDVLMGGGFNNFAANKDGDEDLIALAAKKGYKLCRNKNDLAGAKGAEKVLGLFTHGGYIPFAIDRRHRAAHKDVPSLVEMSRAALQSLSENKNGFLLQIEAGRVDHAGHANCPFAILHEQLEYDEVIKLVMAFQKKNPDTLVVMTSDHGTGGFQLNSSRAARKEKGNGIDMLLNAKSSCPTMERELGAQSDLRAYFAAQTGLELDDANLQKLQEYIDLKGRPGLGKYFNDLFARSFGVGWSSGGHTSEMVEYIAVGPGSETIPAMVKNYQFHNILLDAMGVKK</sequence>
<keyword evidence="3" id="KW-0479">Metal-binding</keyword>
<dbReference type="GO" id="GO:0004035">
    <property type="term" value="F:alkaline phosphatase activity"/>
    <property type="evidence" value="ECO:0007669"/>
    <property type="project" value="TreeGrafter"/>
</dbReference>
<dbReference type="GO" id="GO:0046872">
    <property type="term" value="F:metal ion binding"/>
    <property type="evidence" value="ECO:0007669"/>
    <property type="project" value="UniProtKB-KW"/>
</dbReference>
<feature type="binding site" evidence="3">
    <location>
        <position position="334"/>
    </location>
    <ligand>
        <name>Zn(2+)</name>
        <dbReference type="ChEBI" id="CHEBI:29105"/>
        <label>2</label>
    </ligand>
</feature>
<evidence type="ECO:0000313" key="5">
    <source>
        <dbReference type="EMBL" id="MBK1791447.1"/>
    </source>
</evidence>
<name>A0A8J7MDJ9_9BACT</name>
<keyword evidence="3" id="KW-0862">Zinc</keyword>
<comment type="cofactor">
    <cofactor evidence="3">
        <name>Zn(2+)</name>
        <dbReference type="ChEBI" id="CHEBI:29105"/>
    </cofactor>
    <text evidence="3">Binds 2 Zn(2+) ions.</text>
</comment>